<dbReference type="CDD" id="cd05233">
    <property type="entry name" value="SDR_c"/>
    <property type="match status" value="1"/>
</dbReference>
<keyword evidence="2" id="KW-0560">Oxidoreductase</keyword>
<dbReference type="Pfam" id="PF00106">
    <property type="entry name" value="adh_short"/>
    <property type="match status" value="1"/>
</dbReference>
<dbReference type="PANTHER" id="PTHR44196:SF1">
    <property type="entry name" value="DEHYDROGENASE_REDUCTASE SDR FAMILY MEMBER 7B"/>
    <property type="match status" value="1"/>
</dbReference>
<dbReference type="InterPro" id="IPR002347">
    <property type="entry name" value="SDR_fam"/>
</dbReference>
<dbReference type="AlphaFoldDB" id="A0AAE3LJQ8"/>
<dbReference type="GO" id="GO:0016020">
    <property type="term" value="C:membrane"/>
    <property type="evidence" value="ECO:0007669"/>
    <property type="project" value="TreeGrafter"/>
</dbReference>
<proteinExistence type="inferred from homology"/>
<gene>
    <name evidence="4" type="ORF">OD355_03760</name>
</gene>
<sequence length="234" mass="25289">MQIIITGASKGIGKAIASAFARDNKHTLFLCARNISALQKTAAEISAQYPETQVHCRCCDVGDKQQLQQFADFILSFGKPVDVLVNNAGTFLPGSVYNEPEGTLEKMLNINLMSAYHLTRMLAPQFIRQQSGAIFNICSIASLTAYANGGSYSISKYALAGFTKNLREELRPFGIKVCGVYPGAVMTDSWAGSGVDPGRIMQADDVAKMIYAATQLSPQAVIEDIVLRPQLGDL</sequence>
<dbReference type="InterPro" id="IPR020904">
    <property type="entry name" value="Sc_DH/Rdtase_CS"/>
</dbReference>
<dbReference type="PANTHER" id="PTHR44196">
    <property type="entry name" value="DEHYDROGENASE/REDUCTASE SDR FAMILY MEMBER 7B"/>
    <property type="match status" value="1"/>
</dbReference>
<reference evidence="4" key="1">
    <citation type="submission" date="2022-10" db="EMBL/GenBank/DDBJ databases">
        <authorList>
            <person name="Kim H.S."/>
            <person name="Kim J.-S."/>
            <person name="Suh M.K."/>
            <person name="Eom M.K."/>
            <person name="Lee J.-S."/>
        </authorList>
    </citation>
    <scope>NUCLEOTIDE SEQUENCE</scope>
    <source>
        <strain evidence="4">LIP-5</strain>
    </source>
</reference>
<dbReference type="EMBL" id="JAOTPL010000003">
    <property type="protein sequence ID" value="MCU7693629.1"/>
    <property type="molecule type" value="Genomic_DNA"/>
</dbReference>
<dbReference type="Gene3D" id="3.40.50.720">
    <property type="entry name" value="NAD(P)-binding Rossmann-like Domain"/>
    <property type="match status" value="1"/>
</dbReference>
<dbReference type="PRINTS" id="PR00080">
    <property type="entry name" value="SDRFAMILY"/>
</dbReference>
<dbReference type="PRINTS" id="PR00081">
    <property type="entry name" value="GDHRDH"/>
</dbReference>
<evidence type="ECO:0000256" key="2">
    <source>
        <dbReference type="ARBA" id="ARBA00023002"/>
    </source>
</evidence>
<evidence type="ECO:0000313" key="4">
    <source>
        <dbReference type="EMBL" id="MCU7693629.1"/>
    </source>
</evidence>
<comment type="caution">
    <text evidence="4">The sequence shown here is derived from an EMBL/GenBank/DDBJ whole genome shotgun (WGS) entry which is preliminary data.</text>
</comment>
<name>A0AAE3LJQ8_9BACT</name>
<dbReference type="Proteomes" id="UP001209317">
    <property type="component" value="Unassembled WGS sequence"/>
</dbReference>
<dbReference type="InterPro" id="IPR036291">
    <property type="entry name" value="NAD(P)-bd_dom_sf"/>
</dbReference>
<comment type="similarity">
    <text evidence="1 3">Belongs to the short-chain dehydrogenases/reductases (SDR) family.</text>
</comment>
<evidence type="ECO:0000313" key="5">
    <source>
        <dbReference type="Proteomes" id="UP001209317"/>
    </source>
</evidence>
<dbReference type="GO" id="GO:0016491">
    <property type="term" value="F:oxidoreductase activity"/>
    <property type="evidence" value="ECO:0007669"/>
    <property type="project" value="UniProtKB-KW"/>
</dbReference>
<evidence type="ECO:0000256" key="3">
    <source>
        <dbReference type="RuleBase" id="RU000363"/>
    </source>
</evidence>
<dbReference type="RefSeq" id="WP_263037116.1">
    <property type="nucleotide sequence ID" value="NZ_JAOTPL010000003.1"/>
</dbReference>
<dbReference type="PROSITE" id="PS00061">
    <property type="entry name" value="ADH_SHORT"/>
    <property type="match status" value="1"/>
</dbReference>
<keyword evidence="5" id="KW-1185">Reference proteome</keyword>
<dbReference type="SUPFAM" id="SSF51735">
    <property type="entry name" value="NAD(P)-binding Rossmann-fold domains"/>
    <property type="match status" value="1"/>
</dbReference>
<evidence type="ECO:0000256" key="1">
    <source>
        <dbReference type="ARBA" id="ARBA00006484"/>
    </source>
</evidence>
<protein>
    <submittedName>
        <fullName evidence="4">SDR family oxidoreductase</fullName>
    </submittedName>
</protein>
<accession>A0AAE3LJQ8</accession>
<organism evidence="4 5">
    <name type="scientific">Haoranjiania flava</name>
    <dbReference type="NCBI Taxonomy" id="1856322"/>
    <lineage>
        <taxon>Bacteria</taxon>
        <taxon>Pseudomonadati</taxon>
        <taxon>Bacteroidota</taxon>
        <taxon>Chitinophagia</taxon>
        <taxon>Chitinophagales</taxon>
        <taxon>Chitinophagaceae</taxon>
        <taxon>Haoranjiania</taxon>
    </lineage>
</organism>